<comment type="caution">
    <text evidence="2">The sequence shown here is derived from an EMBL/GenBank/DDBJ whole genome shotgun (WGS) entry which is preliminary data.</text>
</comment>
<evidence type="ECO:0000313" key="2">
    <source>
        <dbReference type="EMBL" id="KAJ1109727.1"/>
    </source>
</evidence>
<protein>
    <submittedName>
        <fullName evidence="2">Uncharacterized protein</fullName>
    </submittedName>
</protein>
<feature type="region of interest" description="Disordered" evidence="1">
    <location>
        <begin position="101"/>
        <end position="158"/>
    </location>
</feature>
<evidence type="ECO:0000256" key="1">
    <source>
        <dbReference type="SAM" id="MobiDB-lite"/>
    </source>
</evidence>
<organism evidence="2 3">
    <name type="scientific">Pleurodeles waltl</name>
    <name type="common">Iberian ribbed newt</name>
    <dbReference type="NCBI Taxonomy" id="8319"/>
    <lineage>
        <taxon>Eukaryota</taxon>
        <taxon>Metazoa</taxon>
        <taxon>Chordata</taxon>
        <taxon>Craniata</taxon>
        <taxon>Vertebrata</taxon>
        <taxon>Euteleostomi</taxon>
        <taxon>Amphibia</taxon>
        <taxon>Batrachia</taxon>
        <taxon>Caudata</taxon>
        <taxon>Salamandroidea</taxon>
        <taxon>Salamandridae</taxon>
        <taxon>Pleurodelinae</taxon>
        <taxon>Pleurodeles</taxon>
    </lineage>
</organism>
<feature type="compositionally biased region" description="Polar residues" evidence="1">
    <location>
        <begin position="101"/>
        <end position="119"/>
    </location>
</feature>
<dbReference type="AlphaFoldDB" id="A0AAV7N5E1"/>
<dbReference type="InterPro" id="IPR042566">
    <property type="entry name" value="L1_C"/>
</dbReference>
<sequence length="158" mass="17805">MEARTHGLFCHNDCESCIAADFSEETNDSHKAFLALRPRLHQLKGKFGLFELARIWITKNGQSKDFYDPEDLRLFLDRLMTTAMDMTLSILPSELGEDYSDTPSSVTLMDGHNSGTGTASHRGRDMETETRRFCCSPPHKQSDRDKSCSPLKPTISSD</sequence>
<feature type="compositionally biased region" description="Basic and acidic residues" evidence="1">
    <location>
        <begin position="122"/>
        <end position="132"/>
    </location>
</feature>
<keyword evidence="3" id="KW-1185">Reference proteome</keyword>
<dbReference type="Gene3D" id="3.30.250.20">
    <property type="entry name" value="L1 transposable element, C-terminal domain"/>
    <property type="match status" value="1"/>
</dbReference>
<name>A0AAV7N5E1_PLEWA</name>
<reference evidence="2" key="1">
    <citation type="journal article" date="2022" name="bioRxiv">
        <title>Sequencing and chromosome-scale assembly of the giantPleurodeles waltlgenome.</title>
        <authorList>
            <person name="Brown T."/>
            <person name="Elewa A."/>
            <person name="Iarovenko S."/>
            <person name="Subramanian E."/>
            <person name="Araus A.J."/>
            <person name="Petzold A."/>
            <person name="Susuki M."/>
            <person name="Suzuki K.-i.T."/>
            <person name="Hayashi T."/>
            <person name="Toyoda A."/>
            <person name="Oliveira C."/>
            <person name="Osipova E."/>
            <person name="Leigh N.D."/>
            <person name="Simon A."/>
            <person name="Yun M.H."/>
        </authorList>
    </citation>
    <scope>NUCLEOTIDE SEQUENCE</scope>
    <source>
        <strain evidence="2">20211129_DDA</strain>
        <tissue evidence="2">Liver</tissue>
    </source>
</reference>
<evidence type="ECO:0000313" key="3">
    <source>
        <dbReference type="Proteomes" id="UP001066276"/>
    </source>
</evidence>
<dbReference type="EMBL" id="JANPWB010000013">
    <property type="protein sequence ID" value="KAJ1109727.1"/>
    <property type="molecule type" value="Genomic_DNA"/>
</dbReference>
<proteinExistence type="predicted"/>
<dbReference type="Proteomes" id="UP001066276">
    <property type="component" value="Chromosome 9"/>
</dbReference>
<gene>
    <name evidence="2" type="ORF">NDU88_007087</name>
</gene>
<accession>A0AAV7N5E1</accession>